<keyword evidence="2" id="KW-1133">Transmembrane helix</keyword>
<feature type="region of interest" description="Disordered" evidence="1">
    <location>
        <begin position="59"/>
        <end position="87"/>
    </location>
</feature>
<feature type="transmembrane region" description="Helical" evidence="2">
    <location>
        <begin position="20"/>
        <end position="38"/>
    </location>
</feature>
<accession>A0A832V2M5</accession>
<keyword evidence="4" id="KW-1185">Reference proteome</keyword>
<sequence length="113" mass="11199">MDYAEEQKTTLIKPKYGKYVTFGAVTVAVILLIVIFATTNKFSAAPTGALIAAPAPTPEITGTPATPATPTLPVSTPAPATQPSNKTLSSVSLIPNFILGGAIGGGGGGGSVS</sequence>
<feature type="compositionally biased region" description="Low complexity" evidence="1">
    <location>
        <begin position="59"/>
        <end position="81"/>
    </location>
</feature>
<keyword evidence="2" id="KW-0472">Membrane</keyword>
<evidence type="ECO:0000313" key="3">
    <source>
        <dbReference type="EMBL" id="HIK00883.1"/>
    </source>
</evidence>
<gene>
    <name evidence="3" type="ORF">H1016_05105</name>
</gene>
<evidence type="ECO:0000313" key="4">
    <source>
        <dbReference type="Proteomes" id="UP000646946"/>
    </source>
</evidence>
<proteinExistence type="predicted"/>
<evidence type="ECO:0000256" key="2">
    <source>
        <dbReference type="SAM" id="Phobius"/>
    </source>
</evidence>
<organism evidence="3 4">
    <name type="scientific">Candidatus Naiadarchaeum limnaeum</name>
    <dbReference type="NCBI Taxonomy" id="2756139"/>
    <lineage>
        <taxon>Archaea</taxon>
        <taxon>Candidatus Undinarchaeota</taxon>
        <taxon>Candidatus Undinarchaeia</taxon>
        <taxon>Candidatus Naiadarchaeales</taxon>
        <taxon>Candidatus Naiadarchaeaceae</taxon>
        <taxon>Candidatus Naiadarchaeum</taxon>
    </lineage>
</organism>
<name>A0A832V2M5_9ARCH</name>
<evidence type="ECO:0000256" key="1">
    <source>
        <dbReference type="SAM" id="MobiDB-lite"/>
    </source>
</evidence>
<dbReference type="EMBL" id="DVAB01000042">
    <property type="protein sequence ID" value="HIK00883.1"/>
    <property type="molecule type" value="Genomic_DNA"/>
</dbReference>
<protein>
    <submittedName>
        <fullName evidence="3">Uncharacterized protein</fullName>
    </submittedName>
</protein>
<comment type="caution">
    <text evidence="3">The sequence shown here is derived from an EMBL/GenBank/DDBJ whole genome shotgun (WGS) entry which is preliminary data.</text>
</comment>
<dbReference type="Proteomes" id="UP000646946">
    <property type="component" value="Unassembled WGS sequence"/>
</dbReference>
<keyword evidence="2" id="KW-0812">Transmembrane</keyword>
<reference evidence="3 4" key="1">
    <citation type="journal article" name="Nat. Commun.">
        <title>Undinarchaeota illuminate DPANN phylogeny and the impact of gene transfer on archaeal evolution.</title>
        <authorList>
            <person name="Dombrowski N."/>
            <person name="Williams T.A."/>
            <person name="Sun J."/>
            <person name="Woodcroft B.J."/>
            <person name="Lee J.H."/>
            <person name="Minh B.Q."/>
            <person name="Rinke C."/>
            <person name="Spang A."/>
        </authorList>
    </citation>
    <scope>NUCLEOTIDE SEQUENCE [LARGE SCALE GENOMIC DNA]</scope>
    <source>
        <strain evidence="3">MAG_bin1129</strain>
    </source>
</reference>
<dbReference type="AlphaFoldDB" id="A0A832V2M5"/>